<dbReference type="SUPFAM" id="SSF49899">
    <property type="entry name" value="Concanavalin A-like lectins/glucanases"/>
    <property type="match status" value="1"/>
</dbReference>
<evidence type="ECO:0000259" key="1">
    <source>
        <dbReference type="PROSITE" id="PS50097"/>
    </source>
</evidence>
<dbReference type="OrthoDB" id="6359816at2759"/>
<dbReference type="InterPro" id="IPR011333">
    <property type="entry name" value="SKP1/BTB/POZ_sf"/>
</dbReference>
<dbReference type="SMART" id="SM00225">
    <property type="entry name" value="BTB"/>
    <property type="match status" value="1"/>
</dbReference>
<keyword evidence="3" id="KW-1185">Reference proteome</keyword>
<name>A0A397SD01_9GLOM</name>
<protein>
    <recommendedName>
        <fullName evidence="1">BTB domain-containing protein</fullName>
    </recommendedName>
</protein>
<comment type="caution">
    <text evidence="2">The sequence shown here is derived from an EMBL/GenBank/DDBJ whole genome shotgun (WGS) entry which is preliminary data.</text>
</comment>
<dbReference type="InterPro" id="IPR043136">
    <property type="entry name" value="B30.2/SPRY_sf"/>
</dbReference>
<dbReference type="Gene3D" id="1.25.40.420">
    <property type="match status" value="1"/>
</dbReference>
<dbReference type="CDD" id="cd18186">
    <property type="entry name" value="BTB_POZ_ZBTB_KLHL-like"/>
    <property type="match status" value="1"/>
</dbReference>
<dbReference type="InterPro" id="IPR013320">
    <property type="entry name" value="ConA-like_dom_sf"/>
</dbReference>
<sequence length="454" mass="53925">MANFHRKLISNYENLYKTKEGYDVIIYVGEILIKEFRAHSLILKTHSKFFKRNLTKSIRKITGRYLTINLRYSPDLFEILLSYMYCGSIDLMKLQPIHKILDLLLISDELELQPLVEYFQEILIDHRVFVIRNILEIIELTYQKDSLDKLWNYCLQQICYEPDYLFKSTRFFTFNQSILEILLKRDDFYVSNEIIIWKNLLKWACGQNPIIKLDINRWNKNEFMTMKKRLSRFIPLIRFYHISSEDFLLKVYPFKEILPRKLIDNMLAYHMVPKEKFKIINISPQRFTSRLPRYVWDKFASGTKLIIDDDEKSVGAKNDCNSCQNVRAQIRLEDSGIFEWDIIIEKTCSFAWVGVCASENFNYETFAGYQSTGWVLGSNGYCWNSAKSLKYCPSFINENGVKITVRLNMIKRTCAFTINNIKYPEVLGWNNLPSKLYLVVSLCHPGHFRIHYRL</sequence>
<reference evidence="2 3" key="1">
    <citation type="submission" date="2018-06" db="EMBL/GenBank/DDBJ databases">
        <title>Comparative genomics reveals the genomic features of Rhizophagus irregularis, R. cerebriforme, R. diaphanum and Gigaspora rosea, and their symbiotic lifestyle signature.</title>
        <authorList>
            <person name="Morin E."/>
            <person name="San Clemente H."/>
            <person name="Chen E.C.H."/>
            <person name="De La Providencia I."/>
            <person name="Hainaut M."/>
            <person name="Kuo A."/>
            <person name="Kohler A."/>
            <person name="Murat C."/>
            <person name="Tang N."/>
            <person name="Roy S."/>
            <person name="Loubradou J."/>
            <person name="Henrissat B."/>
            <person name="Grigoriev I.V."/>
            <person name="Corradi N."/>
            <person name="Roux C."/>
            <person name="Martin F.M."/>
        </authorList>
    </citation>
    <scope>NUCLEOTIDE SEQUENCE [LARGE SCALE GENOMIC DNA]</scope>
    <source>
        <strain evidence="2 3">DAOM 227022</strain>
    </source>
</reference>
<dbReference type="Pfam" id="PF00651">
    <property type="entry name" value="BTB"/>
    <property type="match status" value="1"/>
</dbReference>
<dbReference type="InterPro" id="IPR000210">
    <property type="entry name" value="BTB/POZ_dom"/>
</dbReference>
<accession>A0A397SD01</accession>
<gene>
    <name evidence="2" type="ORF">C1645_832704</name>
</gene>
<dbReference type="SUPFAM" id="SSF54695">
    <property type="entry name" value="POZ domain"/>
    <property type="match status" value="1"/>
</dbReference>
<organism evidence="2 3">
    <name type="scientific">Glomus cerebriforme</name>
    <dbReference type="NCBI Taxonomy" id="658196"/>
    <lineage>
        <taxon>Eukaryota</taxon>
        <taxon>Fungi</taxon>
        <taxon>Fungi incertae sedis</taxon>
        <taxon>Mucoromycota</taxon>
        <taxon>Glomeromycotina</taxon>
        <taxon>Glomeromycetes</taxon>
        <taxon>Glomerales</taxon>
        <taxon>Glomeraceae</taxon>
        <taxon>Glomus</taxon>
    </lineage>
</organism>
<dbReference type="Gene3D" id="3.30.710.10">
    <property type="entry name" value="Potassium Channel Kv1.1, Chain A"/>
    <property type="match status" value="1"/>
</dbReference>
<dbReference type="AlphaFoldDB" id="A0A397SD01"/>
<feature type="domain" description="BTB" evidence="1">
    <location>
        <begin position="22"/>
        <end position="93"/>
    </location>
</feature>
<dbReference type="InterPro" id="IPR051481">
    <property type="entry name" value="BTB-POZ/Galectin-3-binding"/>
</dbReference>
<dbReference type="Gene3D" id="2.60.120.920">
    <property type="match status" value="1"/>
</dbReference>
<evidence type="ECO:0000313" key="3">
    <source>
        <dbReference type="Proteomes" id="UP000265703"/>
    </source>
</evidence>
<dbReference type="PANTHER" id="PTHR24410">
    <property type="entry name" value="HL07962P-RELATED"/>
    <property type="match status" value="1"/>
</dbReference>
<evidence type="ECO:0000313" key="2">
    <source>
        <dbReference type="EMBL" id="RIA84160.1"/>
    </source>
</evidence>
<proteinExistence type="predicted"/>
<dbReference type="PROSITE" id="PS50097">
    <property type="entry name" value="BTB"/>
    <property type="match status" value="1"/>
</dbReference>
<dbReference type="EMBL" id="QKYT01000514">
    <property type="protein sequence ID" value="RIA84160.1"/>
    <property type="molecule type" value="Genomic_DNA"/>
</dbReference>
<dbReference type="Proteomes" id="UP000265703">
    <property type="component" value="Unassembled WGS sequence"/>
</dbReference>
<dbReference type="PANTHER" id="PTHR24410:SF23">
    <property type="entry name" value="BTB DOMAIN-CONTAINING PROTEIN-RELATED"/>
    <property type="match status" value="1"/>
</dbReference>